<dbReference type="Pfam" id="PF00884">
    <property type="entry name" value="Sulfatase"/>
    <property type="match status" value="1"/>
</dbReference>
<gene>
    <name evidence="10" type="ORF">SAMN05660293_03712</name>
</gene>
<evidence type="ECO:0000256" key="8">
    <source>
        <dbReference type="SAM" id="SignalP"/>
    </source>
</evidence>
<dbReference type="Proteomes" id="UP000190897">
    <property type="component" value="Unassembled WGS sequence"/>
</dbReference>
<protein>
    <submittedName>
        <fullName evidence="10">Arylsulfatase</fullName>
    </submittedName>
</protein>
<dbReference type="PROSITE" id="PS00149">
    <property type="entry name" value="SULFATASE_2"/>
    <property type="match status" value="1"/>
</dbReference>
<evidence type="ECO:0000256" key="5">
    <source>
        <dbReference type="ARBA" id="ARBA00022801"/>
    </source>
</evidence>
<evidence type="ECO:0000256" key="1">
    <source>
        <dbReference type="ARBA" id="ARBA00001913"/>
    </source>
</evidence>
<accession>A0A1T5G696</accession>
<keyword evidence="5" id="KW-0378">Hydrolase</keyword>
<dbReference type="Gene3D" id="3.40.720.10">
    <property type="entry name" value="Alkaline Phosphatase, subunit A"/>
    <property type="match status" value="1"/>
</dbReference>
<evidence type="ECO:0000313" key="10">
    <source>
        <dbReference type="EMBL" id="SKC03851.1"/>
    </source>
</evidence>
<dbReference type="CDD" id="cd16026">
    <property type="entry name" value="GALNS_like"/>
    <property type="match status" value="1"/>
</dbReference>
<evidence type="ECO:0000256" key="4">
    <source>
        <dbReference type="ARBA" id="ARBA00022729"/>
    </source>
</evidence>
<dbReference type="OrthoDB" id="9764377at2"/>
<dbReference type="InterPro" id="IPR000917">
    <property type="entry name" value="Sulfatase_N"/>
</dbReference>
<dbReference type="Pfam" id="PF14707">
    <property type="entry name" value="Sulfatase_C"/>
    <property type="match status" value="1"/>
</dbReference>
<proteinExistence type="inferred from homology"/>
<dbReference type="PANTHER" id="PTHR42693">
    <property type="entry name" value="ARYLSULFATASE FAMILY MEMBER"/>
    <property type="match status" value="1"/>
</dbReference>
<keyword evidence="11" id="KW-1185">Reference proteome</keyword>
<dbReference type="SUPFAM" id="SSF53649">
    <property type="entry name" value="Alkaline phosphatase-like"/>
    <property type="match status" value="1"/>
</dbReference>
<evidence type="ECO:0000256" key="7">
    <source>
        <dbReference type="ARBA" id="ARBA00023180"/>
    </source>
</evidence>
<dbReference type="EMBL" id="FUZA01000005">
    <property type="protein sequence ID" value="SKC03851.1"/>
    <property type="molecule type" value="Genomic_DNA"/>
</dbReference>
<keyword evidence="7" id="KW-0325">Glycoprotein</keyword>
<organism evidence="10 11">
    <name type="scientific">Dyadobacter psychrophilus</name>
    <dbReference type="NCBI Taxonomy" id="651661"/>
    <lineage>
        <taxon>Bacteria</taxon>
        <taxon>Pseudomonadati</taxon>
        <taxon>Bacteroidota</taxon>
        <taxon>Cytophagia</taxon>
        <taxon>Cytophagales</taxon>
        <taxon>Spirosomataceae</taxon>
        <taxon>Dyadobacter</taxon>
    </lineage>
</organism>
<dbReference type="PANTHER" id="PTHR42693:SF11">
    <property type="entry name" value="ARYLSULFATASE A"/>
    <property type="match status" value="1"/>
</dbReference>
<comment type="similarity">
    <text evidence="2">Belongs to the sulfatase family.</text>
</comment>
<feature type="domain" description="Sulfatase N-terminal" evidence="9">
    <location>
        <begin position="28"/>
        <end position="353"/>
    </location>
</feature>
<dbReference type="AlphaFoldDB" id="A0A1T5G696"/>
<feature type="chain" id="PRO_5012143031" evidence="8">
    <location>
        <begin position="23"/>
        <end position="469"/>
    </location>
</feature>
<sequence>MKKSLFSVFATALFLLSLTGFSQKVKQPNFIIILADDLGYGDLSSYGHPTIRTPNLDKMALEGTRFTQFYVAANVCSPSRAALLTGRLPIRNGVFGTNSANKVFFINSTSGLPKRETTLPKALKSKGYQTAIVGKWHLGSLPEFLPLNYGFDSYFGIPYSNDMGKESFRTSKDGKPILSTENPPLPLYRDSKLLETEPNQDLLTKRFTTEVTDLITKNKNKPFFIYYASPFPHVPLHASPDFAGKSKRGLYGDVVEELDWSVGQILNKLRELKLDSNTFVVFLSDNGPWLMKSLIDENGGSSGLLYEAKASTYEGGMRVPAIAWMPGTVKPQISSAIATSMDLYPTILKWAGAEAPANIPLDGNNIADILTGKSDKVTDIVYYYDANNLYAIRKGAYKAHFKTNPSYSQKPAAEHNPPLLYNLEHDPSEKFEIGNKNPQVIEELTAAYKKHLEGVVPVDAELDKREVRK</sequence>
<dbReference type="GO" id="GO:0004065">
    <property type="term" value="F:arylsulfatase activity"/>
    <property type="evidence" value="ECO:0007669"/>
    <property type="project" value="TreeGrafter"/>
</dbReference>
<dbReference type="GO" id="GO:0046872">
    <property type="term" value="F:metal ion binding"/>
    <property type="evidence" value="ECO:0007669"/>
    <property type="project" value="UniProtKB-KW"/>
</dbReference>
<keyword evidence="6" id="KW-0106">Calcium</keyword>
<evidence type="ECO:0000256" key="2">
    <source>
        <dbReference type="ARBA" id="ARBA00008779"/>
    </source>
</evidence>
<dbReference type="Gene3D" id="3.30.1120.10">
    <property type="match status" value="1"/>
</dbReference>
<dbReference type="FunFam" id="3.40.720.10:FF:000023">
    <property type="entry name" value="Arylsulfatase A"/>
    <property type="match status" value="1"/>
</dbReference>
<evidence type="ECO:0000313" key="11">
    <source>
        <dbReference type="Proteomes" id="UP000190897"/>
    </source>
</evidence>
<evidence type="ECO:0000256" key="6">
    <source>
        <dbReference type="ARBA" id="ARBA00022837"/>
    </source>
</evidence>
<evidence type="ECO:0000259" key="9">
    <source>
        <dbReference type="Pfam" id="PF00884"/>
    </source>
</evidence>
<evidence type="ECO:0000256" key="3">
    <source>
        <dbReference type="ARBA" id="ARBA00022723"/>
    </source>
</evidence>
<dbReference type="InterPro" id="IPR024607">
    <property type="entry name" value="Sulfatase_CS"/>
</dbReference>
<dbReference type="InterPro" id="IPR050738">
    <property type="entry name" value="Sulfatase"/>
</dbReference>
<feature type="signal peptide" evidence="8">
    <location>
        <begin position="1"/>
        <end position="22"/>
    </location>
</feature>
<dbReference type="RefSeq" id="WP_082216237.1">
    <property type="nucleotide sequence ID" value="NZ_FUZA01000005.1"/>
</dbReference>
<keyword evidence="3" id="KW-0479">Metal-binding</keyword>
<name>A0A1T5G696_9BACT</name>
<comment type="cofactor">
    <cofactor evidence="1">
        <name>Ca(2+)</name>
        <dbReference type="ChEBI" id="CHEBI:29108"/>
    </cofactor>
</comment>
<keyword evidence="4 8" id="KW-0732">Signal</keyword>
<reference evidence="11" key="1">
    <citation type="submission" date="2017-02" db="EMBL/GenBank/DDBJ databases">
        <authorList>
            <person name="Varghese N."/>
            <person name="Submissions S."/>
        </authorList>
    </citation>
    <scope>NUCLEOTIDE SEQUENCE [LARGE SCALE GENOMIC DNA]</scope>
    <source>
        <strain evidence="11">DSM 22270</strain>
    </source>
</reference>
<dbReference type="InterPro" id="IPR017850">
    <property type="entry name" value="Alkaline_phosphatase_core_sf"/>
</dbReference>
<dbReference type="STRING" id="651661.SAMN05660293_03712"/>